<protein>
    <submittedName>
        <fullName evidence="3">FAD-binding molybdopterin dehydrogenase</fullName>
    </submittedName>
</protein>
<dbReference type="Proteomes" id="UP000481339">
    <property type="component" value="Unassembled WGS sequence"/>
</dbReference>
<dbReference type="PROSITE" id="PS51387">
    <property type="entry name" value="FAD_PCMH"/>
    <property type="match status" value="1"/>
</dbReference>
<dbReference type="OrthoDB" id="3574189at2"/>
<dbReference type="InterPro" id="IPR051312">
    <property type="entry name" value="Diverse_Substr_Oxidored"/>
</dbReference>
<evidence type="ECO:0000313" key="3">
    <source>
        <dbReference type="EMBL" id="KAB1633769.1"/>
    </source>
</evidence>
<dbReference type="SUPFAM" id="SSF56176">
    <property type="entry name" value="FAD-binding/transporter-associated domain-like"/>
    <property type="match status" value="1"/>
</dbReference>
<dbReference type="InterPro" id="IPR002346">
    <property type="entry name" value="Mopterin_DH_FAD-bd"/>
</dbReference>
<gene>
    <name evidence="3" type="ORF">F8O02_02305</name>
</gene>
<sequence>MDLDTVVRARRPHGEAELDLLPGERYMSGGTWLLSEPQPAVIGLVDLTAMGWRPWHADETGLTLSSTCTIARVAAIPDRFGWRAHPLLRQSCMALYGSFKVWNVATVGGNICAALPPGPMTALAVALDGVATIRRPGGARRTTPVERLVTGLLRTTLAPGEMLEQVHLPADALGARCGYRKIAQAEIGRSGAVLMARQHDDGRFVLAITASTLHPEVLRWAAPPAPADLQAAIDGIDSWYSDPHGAADWREHVTRVLAEELRAELASGGGLGASVGAAGPGARGLTDAGGMGLEPGSAGSATPTGMTDEEA</sequence>
<dbReference type="Pfam" id="PF00941">
    <property type="entry name" value="FAD_binding_5"/>
    <property type="match status" value="1"/>
</dbReference>
<keyword evidence="4" id="KW-1185">Reference proteome</keyword>
<feature type="region of interest" description="Disordered" evidence="1">
    <location>
        <begin position="285"/>
        <end position="311"/>
    </location>
</feature>
<dbReference type="EMBL" id="WBKA01000001">
    <property type="protein sequence ID" value="KAB1633769.1"/>
    <property type="molecule type" value="Genomic_DNA"/>
</dbReference>
<organism evidence="3 4">
    <name type="scientific">Pseudoclavibacter caeni</name>
    <dbReference type="NCBI Taxonomy" id="908846"/>
    <lineage>
        <taxon>Bacteria</taxon>
        <taxon>Bacillati</taxon>
        <taxon>Actinomycetota</taxon>
        <taxon>Actinomycetes</taxon>
        <taxon>Micrococcales</taxon>
        <taxon>Microbacteriaceae</taxon>
        <taxon>Pseudoclavibacter</taxon>
    </lineage>
</organism>
<dbReference type="GO" id="GO:0071949">
    <property type="term" value="F:FAD binding"/>
    <property type="evidence" value="ECO:0007669"/>
    <property type="project" value="InterPro"/>
</dbReference>
<comment type="caution">
    <text evidence="3">The sequence shown here is derived from an EMBL/GenBank/DDBJ whole genome shotgun (WGS) entry which is preliminary data.</text>
</comment>
<dbReference type="InterPro" id="IPR016166">
    <property type="entry name" value="FAD-bd_PCMH"/>
</dbReference>
<proteinExistence type="predicted"/>
<dbReference type="InterPro" id="IPR016169">
    <property type="entry name" value="FAD-bd_PCMH_sub2"/>
</dbReference>
<dbReference type="Gene3D" id="3.30.465.10">
    <property type="match status" value="1"/>
</dbReference>
<name>A0A7C8BR34_9MICO</name>
<dbReference type="PANTHER" id="PTHR42659">
    <property type="entry name" value="XANTHINE DEHYDROGENASE SUBUNIT C-RELATED"/>
    <property type="match status" value="1"/>
</dbReference>
<dbReference type="RefSeq" id="WP_158035606.1">
    <property type="nucleotide sequence ID" value="NZ_BAAAZV010000018.1"/>
</dbReference>
<evidence type="ECO:0000256" key="1">
    <source>
        <dbReference type="SAM" id="MobiDB-lite"/>
    </source>
</evidence>
<dbReference type="GO" id="GO:0016491">
    <property type="term" value="F:oxidoreductase activity"/>
    <property type="evidence" value="ECO:0007669"/>
    <property type="project" value="InterPro"/>
</dbReference>
<dbReference type="AlphaFoldDB" id="A0A7C8BR34"/>
<evidence type="ECO:0000313" key="4">
    <source>
        <dbReference type="Proteomes" id="UP000481339"/>
    </source>
</evidence>
<feature type="domain" description="FAD-binding PCMH-type" evidence="2">
    <location>
        <begin position="1"/>
        <end position="173"/>
    </location>
</feature>
<accession>A0A7C8BR34</accession>
<reference evidence="3 4" key="1">
    <citation type="submission" date="2019-09" db="EMBL/GenBank/DDBJ databases">
        <title>Phylogeny of genus Pseudoclavibacter and closely related genus.</title>
        <authorList>
            <person name="Li Y."/>
        </authorList>
    </citation>
    <scope>NUCLEOTIDE SEQUENCE [LARGE SCALE GENOMIC DNA]</scope>
    <source>
        <strain evidence="3 4">JCM 16921</strain>
    </source>
</reference>
<evidence type="ECO:0000259" key="2">
    <source>
        <dbReference type="PROSITE" id="PS51387"/>
    </source>
</evidence>
<dbReference type="PANTHER" id="PTHR42659:SF9">
    <property type="entry name" value="XANTHINE DEHYDROGENASE FAD-BINDING SUBUNIT XDHB-RELATED"/>
    <property type="match status" value="1"/>
</dbReference>
<dbReference type="InterPro" id="IPR036318">
    <property type="entry name" value="FAD-bd_PCMH-like_sf"/>
</dbReference>